<proteinExistence type="predicted"/>
<dbReference type="Pfam" id="PF00702">
    <property type="entry name" value="Hydrolase"/>
    <property type="match status" value="1"/>
</dbReference>
<keyword evidence="2" id="KW-1185">Reference proteome</keyword>
<dbReference type="OrthoDB" id="444127at2759"/>
<dbReference type="VEuPathDB" id="FungiDB:PHYBLDRAFT_161599"/>
<dbReference type="SFLD" id="SFLDS00003">
    <property type="entry name" value="Haloacid_Dehalogenase"/>
    <property type="match status" value="1"/>
</dbReference>
<accession>A0A162V9A2</accession>
<dbReference type="InterPro" id="IPR023214">
    <property type="entry name" value="HAD_sf"/>
</dbReference>
<name>A0A162V9A2_PHYB8</name>
<dbReference type="GO" id="GO:0005634">
    <property type="term" value="C:nucleus"/>
    <property type="evidence" value="ECO:0007669"/>
    <property type="project" value="TreeGrafter"/>
</dbReference>
<dbReference type="NCBIfam" id="TIGR02252">
    <property type="entry name" value="DREG-2"/>
    <property type="match status" value="1"/>
</dbReference>
<dbReference type="InterPro" id="IPR044924">
    <property type="entry name" value="HAD-SF_hydro_IA_REG-2-like_cap"/>
</dbReference>
<dbReference type="InterPro" id="IPR036412">
    <property type="entry name" value="HAD-like_sf"/>
</dbReference>
<dbReference type="PANTHER" id="PTHR46191:SF2">
    <property type="entry name" value="HALOACID DEHALOGENASE-LIKE HYDROLASE DOMAIN-CONTAINING PROTEIN 3"/>
    <property type="match status" value="1"/>
</dbReference>
<dbReference type="Gene3D" id="1.10.150.720">
    <property type="entry name" value="Haloacid dehalogenase-like hydrolase"/>
    <property type="match status" value="1"/>
</dbReference>
<dbReference type="SUPFAM" id="SSF56784">
    <property type="entry name" value="HAD-like"/>
    <property type="match status" value="1"/>
</dbReference>
<dbReference type="GeneID" id="28995339"/>
<dbReference type="Proteomes" id="UP000077315">
    <property type="component" value="Unassembled WGS sequence"/>
</dbReference>
<dbReference type="InParanoid" id="A0A162V9A2"/>
<dbReference type="InterPro" id="IPR051828">
    <property type="entry name" value="HAD-like_hydrolase_domain"/>
</dbReference>
<protein>
    <recommendedName>
        <fullName evidence="3">Haloacid dehalogenase-like hydrolase domain-containing protein 3</fullName>
    </recommendedName>
</protein>
<sequence length="255" mass="29294">MVANTRIRLITFDAFNTLFRQKVNPSVIYAKEAHRFGINVNPTNLQANFGPVYKSHVKAFPFYGRHQGKTPQLWWQELVYKTFLSSGVSQKELDSSFDTLFHSLYHRFTSTESYALFQDTLPGLNILRQKGFRMGVISNSDERLTDILKSLELEGYFDFVTLSVDVGHEKPDKDIFEVARRVKGNSDIAPENCLHVGDTERKDYYGALNAGWNAVLLDREKLDFEEPFETSDPILKKNTLVSLVDLYPFILKNLP</sequence>
<evidence type="ECO:0008006" key="3">
    <source>
        <dbReference type="Google" id="ProtNLM"/>
    </source>
</evidence>
<dbReference type="STRING" id="763407.A0A162V9A2"/>
<dbReference type="Gene3D" id="3.40.50.1000">
    <property type="entry name" value="HAD superfamily/HAD-like"/>
    <property type="match status" value="1"/>
</dbReference>
<dbReference type="GO" id="GO:0016791">
    <property type="term" value="F:phosphatase activity"/>
    <property type="evidence" value="ECO:0007669"/>
    <property type="project" value="UniProtKB-ARBA"/>
</dbReference>
<dbReference type="InterPro" id="IPR011949">
    <property type="entry name" value="HAD-SF_hydro_IA_REG-2-like"/>
</dbReference>
<dbReference type="EMBL" id="KV440971">
    <property type="protein sequence ID" value="OAD80962.1"/>
    <property type="molecule type" value="Genomic_DNA"/>
</dbReference>
<reference evidence="2" key="1">
    <citation type="submission" date="2015-06" db="EMBL/GenBank/DDBJ databases">
        <title>Expansion of signal transduction pathways in fungi by whole-genome duplication.</title>
        <authorList>
            <consortium name="DOE Joint Genome Institute"/>
            <person name="Corrochano L.M."/>
            <person name="Kuo A."/>
            <person name="Marcet-Houben M."/>
            <person name="Polaino S."/>
            <person name="Salamov A."/>
            <person name="Villalobos J.M."/>
            <person name="Alvarez M.I."/>
            <person name="Avalos J."/>
            <person name="Benito E.P."/>
            <person name="Benoit I."/>
            <person name="Burger G."/>
            <person name="Camino L.P."/>
            <person name="Canovas D."/>
            <person name="Cerda-Olmedo E."/>
            <person name="Cheng J.-F."/>
            <person name="Dominguez A."/>
            <person name="Elias M."/>
            <person name="Eslava A.P."/>
            <person name="Glaser F."/>
            <person name="Grimwood J."/>
            <person name="Gutierrez G."/>
            <person name="Heitman J."/>
            <person name="Henrissat B."/>
            <person name="Iturriaga E.A."/>
            <person name="Lang B.F."/>
            <person name="Lavin J.L."/>
            <person name="Lee S."/>
            <person name="Li W."/>
            <person name="Lindquist E."/>
            <person name="Lopez-Garcia S."/>
            <person name="Luque E.M."/>
            <person name="Marcos A.T."/>
            <person name="Martin J."/>
            <person name="McCluskey K."/>
            <person name="Medina H.R."/>
            <person name="Miralles-Duran A."/>
            <person name="Miyazaki A."/>
            <person name="Munoz-Torres E."/>
            <person name="Oguiza J.A."/>
            <person name="Ohm R."/>
            <person name="Olmedo M."/>
            <person name="Orejas M."/>
            <person name="Ortiz-Castellanos L."/>
            <person name="Pisabarro A.G."/>
            <person name="Rodriguez-Romero J."/>
            <person name="Ruiz-Herrera J."/>
            <person name="Ruiz-Vazquez R."/>
            <person name="Sanz C."/>
            <person name="Schackwitz W."/>
            <person name="Schmutz J."/>
            <person name="Shahriari M."/>
            <person name="Shelest E."/>
            <person name="Silva-Franco F."/>
            <person name="Soanes D."/>
            <person name="Syed K."/>
            <person name="Tagua V.G."/>
            <person name="Talbot N.J."/>
            <person name="Thon M."/>
            <person name="De vries R.P."/>
            <person name="Wiebenga A."/>
            <person name="Yadav J.S."/>
            <person name="Braun E.L."/>
            <person name="Baker S."/>
            <person name="Garre V."/>
            <person name="Horwitz B."/>
            <person name="Torres-Martinez S."/>
            <person name="Idnurm A."/>
            <person name="Herrera-Estrella A."/>
            <person name="Gabaldon T."/>
            <person name="Grigoriev I.V."/>
        </authorList>
    </citation>
    <scope>NUCLEOTIDE SEQUENCE [LARGE SCALE GENOMIC DNA]</scope>
    <source>
        <strain evidence="2">NRRL 1555(-)</strain>
    </source>
</reference>
<dbReference type="NCBIfam" id="TIGR01549">
    <property type="entry name" value="HAD-SF-IA-v1"/>
    <property type="match status" value="1"/>
</dbReference>
<evidence type="ECO:0000313" key="2">
    <source>
        <dbReference type="Proteomes" id="UP000077315"/>
    </source>
</evidence>
<evidence type="ECO:0000313" key="1">
    <source>
        <dbReference type="EMBL" id="OAD80962.1"/>
    </source>
</evidence>
<dbReference type="SFLD" id="SFLDG01129">
    <property type="entry name" value="C1.5:_HAD__Beta-PGM__Phosphata"/>
    <property type="match status" value="1"/>
</dbReference>
<dbReference type="FunCoup" id="A0A162V9A2">
    <property type="interactions" value="248"/>
</dbReference>
<dbReference type="PRINTS" id="PR00413">
    <property type="entry name" value="HADHALOGNASE"/>
</dbReference>
<dbReference type="InterPro" id="IPR006439">
    <property type="entry name" value="HAD-SF_hydro_IA"/>
</dbReference>
<dbReference type="CDD" id="cd16415">
    <property type="entry name" value="HAD_dREG-2_like"/>
    <property type="match status" value="1"/>
</dbReference>
<dbReference type="PANTHER" id="PTHR46191">
    <property type="match status" value="1"/>
</dbReference>
<organism evidence="1 2">
    <name type="scientific">Phycomyces blakesleeanus (strain ATCC 8743b / DSM 1359 / FGSC 10004 / NBRC 33097 / NRRL 1555)</name>
    <dbReference type="NCBI Taxonomy" id="763407"/>
    <lineage>
        <taxon>Eukaryota</taxon>
        <taxon>Fungi</taxon>
        <taxon>Fungi incertae sedis</taxon>
        <taxon>Mucoromycota</taxon>
        <taxon>Mucoromycotina</taxon>
        <taxon>Mucoromycetes</taxon>
        <taxon>Mucorales</taxon>
        <taxon>Phycomycetaceae</taxon>
        <taxon>Phycomyces</taxon>
    </lineage>
</organism>
<gene>
    <name evidence="1" type="ORF">PHYBLDRAFT_161599</name>
</gene>
<dbReference type="RefSeq" id="XP_018299002.1">
    <property type="nucleotide sequence ID" value="XM_018434433.1"/>
</dbReference>
<dbReference type="AlphaFoldDB" id="A0A162V9A2"/>